<accession>A0ABP6YB03</accession>
<protein>
    <submittedName>
        <fullName evidence="2">Uncharacterized protein</fullName>
    </submittedName>
</protein>
<feature type="region of interest" description="Disordered" evidence="1">
    <location>
        <begin position="1"/>
        <end position="44"/>
    </location>
</feature>
<feature type="compositionally biased region" description="Basic and acidic residues" evidence="1">
    <location>
        <begin position="1"/>
        <end position="11"/>
    </location>
</feature>
<comment type="caution">
    <text evidence="2">The sequence shown here is derived from an EMBL/GenBank/DDBJ whole genome shotgun (WGS) entry which is preliminary data.</text>
</comment>
<dbReference type="Proteomes" id="UP001500689">
    <property type="component" value="Unassembled WGS sequence"/>
</dbReference>
<name>A0ABP6YB03_9PSEU</name>
<evidence type="ECO:0000313" key="2">
    <source>
        <dbReference type="EMBL" id="GAA3579602.1"/>
    </source>
</evidence>
<feature type="compositionally biased region" description="Basic and acidic residues" evidence="1">
    <location>
        <begin position="35"/>
        <end position="44"/>
    </location>
</feature>
<organism evidence="2 3">
    <name type="scientific">Amycolatopsis ultiminotia</name>
    <dbReference type="NCBI Taxonomy" id="543629"/>
    <lineage>
        <taxon>Bacteria</taxon>
        <taxon>Bacillati</taxon>
        <taxon>Actinomycetota</taxon>
        <taxon>Actinomycetes</taxon>
        <taxon>Pseudonocardiales</taxon>
        <taxon>Pseudonocardiaceae</taxon>
        <taxon>Amycolatopsis</taxon>
    </lineage>
</organism>
<evidence type="ECO:0000256" key="1">
    <source>
        <dbReference type="SAM" id="MobiDB-lite"/>
    </source>
</evidence>
<gene>
    <name evidence="2" type="ORF">GCM10022222_75500</name>
</gene>
<dbReference type="EMBL" id="BAAAZN010000024">
    <property type="protein sequence ID" value="GAA3579602.1"/>
    <property type="molecule type" value="Genomic_DNA"/>
</dbReference>
<reference evidence="3" key="1">
    <citation type="journal article" date="2019" name="Int. J. Syst. Evol. Microbiol.">
        <title>The Global Catalogue of Microorganisms (GCM) 10K type strain sequencing project: providing services to taxonomists for standard genome sequencing and annotation.</title>
        <authorList>
            <consortium name="The Broad Institute Genomics Platform"/>
            <consortium name="The Broad Institute Genome Sequencing Center for Infectious Disease"/>
            <person name="Wu L."/>
            <person name="Ma J."/>
        </authorList>
    </citation>
    <scope>NUCLEOTIDE SEQUENCE [LARGE SCALE GENOMIC DNA]</scope>
    <source>
        <strain evidence="3">JCM 16898</strain>
    </source>
</reference>
<dbReference type="RefSeq" id="WP_344868118.1">
    <property type="nucleotide sequence ID" value="NZ_BAAAZN010000024.1"/>
</dbReference>
<keyword evidence="3" id="KW-1185">Reference proteome</keyword>
<sequence length="44" mass="4798">MGKALRSDTARCTDNTLRAAGNAPRTARTGLWTVPREEDTPALR</sequence>
<proteinExistence type="predicted"/>
<evidence type="ECO:0000313" key="3">
    <source>
        <dbReference type="Proteomes" id="UP001500689"/>
    </source>
</evidence>